<evidence type="ECO:0000313" key="1">
    <source>
        <dbReference type="EMBL" id="CAG8731991.1"/>
    </source>
</evidence>
<keyword evidence="2" id="KW-1185">Reference proteome</keyword>
<reference evidence="1" key="1">
    <citation type="submission" date="2021-06" db="EMBL/GenBank/DDBJ databases">
        <authorList>
            <person name="Kallberg Y."/>
            <person name="Tangrot J."/>
            <person name="Rosling A."/>
        </authorList>
    </citation>
    <scope>NUCLEOTIDE SEQUENCE</scope>
    <source>
        <strain evidence="1">CL356</strain>
    </source>
</reference>
<comment type="caution">
    <text evidence="1">The sequence shown here is derived from an EMBL/GenBank/DDBJ whole genome shotgun (WGS) entry which is preliminary data.</text>
</comment>
<protein>
    <submittedName>
        <fullName evidence="1">579_t:CDS:1</fullName>
    </submittedName>
</protein>
<name>A0ACA9Q1F0_9GLOM</name>
<gene>
    <name evidence="1" type="ORF">ACOLOM_LOCUS11697</name>
</gene>
<feature type="non-terminal residue" evidence="1">
    <location>
        <position position="97"/>
    </location>
</feature>
<sequence>MTRTARASSPQALMKDRSVARNGRDKSLKKGGFHGWGDLKHEAELEQAAQEDEARDREEERREDSNTVKNDDETSVATSEEAPGKRARRASTLGEVP</sequence>
<dbReference type="Proteomes" id="UP000789525">
    <property type="component" value="Unassembled WGS sequence"/>
</dbReference>
<organism evidence="1 2">
    <name type="scientific">Acaulospora colombiana</name>
    <dbReference type="NCBI Taxonomy" id="27376"/>
    <lineage>
        <taxon>Eukaryota</taxon>
        <taxon>Fungi</taxon>
        <taxon>Fungi incertae sedis</taxon>
        <taxon>Mucoromycota</taxon>
        <taxon>Glomeromycotina</taxon>
        <taxon>Glomeromycetes</taxon>
        <taxon>Diversisporales</taxon>
        <taxon>Acaulosporaceae</taxon>
        <taxon>Acaulospora</taxon>
    </lineage>
</organism>
<proteinExistence type="predicted"/>
<dbReference type="EMBL" id="CAJVPT010043312">
    <property type="protein sequence ID" value="CAG8731991.1"/>
    <property type="molecule type" value="Genomic_DNA"/>
</dbReference>
<accession>A0ACA9Q1F0</accession>
<evidence type="ECO:0000313" key="2">
    <source>
        <dbReference type="Proteomes" id="UP000789525"/>
    </source>
</evidence>